<sequence length="388" mass="44711">MVFPTLFQLAVKSVAQQIHNEKIPIDFNLDIKSSNAVVKELLEMDPQNIEKLKTHKNQLSTVTELDLRKFKIDVEGILNLKNFKLTSLNFGDLYHLRTKYPDPTNSYGMDIVSLLERAVNTQEKMIHLGFSGEEDKRYMIGWEKKVSKLLPSLQSIKITFSRFCQHCQLSNLCDSFPNLRILDISFATRLSTLEGIKNLKHLQKLVMRYVRIEDRDGYKELSELKNLRFLDLSGGIGPYRSISPIPVIRSLLQAEIRMENLEFLDCSMTVVWKHELKEFLEHHPSLKTVVAISTKCDKSHIPTIDLLNYNSPDSIMKSLEYAITNDRSDLAEDCILFIAEKLNTNHNQLDASEISGLLKALGYVLRESKNNMTNYRAIRCFAESKFFE</sequence>
<dbReference type="InterPro" id="IPR032675">
    <property type="entry name" value="LRR_dom_sf"/>
</dbReference>
<dbReference type="InterPro" id="IPR051341">
    <property type="entry name" value="Zyg-11_UBL_adapter"/>
</dbReference>
<dbReference type="OrthoDB" id="663146at2759"/>
<evidence type="ECO:0000313" key="2">
    <source>
        <dbReference type="Proteomes" id="UP000230233"/>
    </source>
</evidence>
<dbReference type="PANTHER" id="PTHR12904:SF28">
    <property type="entry name" value="ATP SYNTHASE SUBUNIT ALPHA-RELATED"/>
    <property type="match status" value="1"/>
</dbReference>
<proteinExistence type="predicted"/>
<dbReference type="AlphaFoldDB" id="A0A2G5UYL0"/>
<name>A0A2G5UYL0_9PELO</name>
<dbReference type="PANTHER" id="PTHR12904">
    <property type="match status" value="1"/>
</dbReference>
<protein>
    <submittedName>
        <fullName evidence="1">Uncharacterized protein</fullName>
    </submittedName>
</protein>
<reference evidence="2" key="1">
    <citation type="submission" date="2017-10" db="EMBL/GenBank/DDBJ databases">
        <title>Rapid genome shrinkage in a self-fertile nematode reveals novel sperm competition proteins.</title>
        <authorList>
            <person name="Yin D."/>
            <person name="Schwarz E.M."/>
            <person name="Thomas C.G."/>
            <person name="Felde R.L."/>
            <person name="Korf I.F."/>
            <person name="Cutter A.D."/>
            <person name="Schartner C.M."/>
            <person name="Ralston E.J."/>
            <person name="Meyer B.J."/>
            <person name="Haag E.S."/>
        </authorList>
    </citation>
    <scope>NUCLEOTIDE SEQUENCE [LARGE SCALE GENOMIC DNA]</scope>
    <source>
        <strain evidence="2">JU1422</strain>
    </source>
</reference>
<dbReference type="Proteomes" id="UP000230233">
    <property type="component" value="Chromosome II"/>
</dbReference>
<dbReference type="SUPFAM" id="SSF52047">
    <property type="entry name" value="RNI-like"/>
    <property type="match status" value="1"/>
</dbReference>
<comment type="caution">
    <text evidence="1">The sequence shown here is derived from an EMBL/GenBank/DDBJ whole genome shotgun (WGS) entry which is preliminary data.</text>
</comment>
<evidence type="ECO:0000313" key="1">
    <source>
        <dbReference type="EMBL" id="PIC44627.1"/>
    </source>
</evidence>
<keyword evidence="2" id="KW-1185">Reference proteome</keyword>
<dbReference type="Gene3D" id="3.80.10.10">
    <property type="entry name" value="Ribonuclease Inhibitor"/>
    <property type="match status" value="1"/>
</dbReference>
<dbReference type="GO" id="GO:0031462">
    <property type="term" value="C:Cul2-RING ubiquitin ligase complex"/>
    <property type="evidence" value="ECO:0007669"/>
    <property type="project" value="TreeGrafter"/>
</dbReference>
<accession>A0A2G5UYL0</accession>
<gene>
    <name evidence="1" type="primary">Cnig_chr_II.g4933</name>
    <name evidence="1" type="ORF">B9Z55_004933</name>
</gene>
<organism evidence="1 2">
    <name type="scientific">Caenorhabditis nigoni</name>
    <dbReference type="NCBI Taxonomy" id="1611254"/>
    <lineage>
        <taxon>Eukaryota</taxon>
        <taxon>Metazoa</taxon>
        <taxon>Ecdysozoa</taxon>
        <taxon>Nematoda</taxon>
        <taxon>Chromadorea</taxon>
        <taxon>Rhabditida</taxon>
        <taxon>Rhabditina</taxon>
        <taxon>Rhabditomorpha</taxon>
        <taxon>Rhabditoidea</taxon>
        <taxon>Rhabditidae</taxon>
        <taxon>Peloderinae</taxon>
        <taxon>Caenorhabditis</taxon>
    </lineage>
</organism>
<dbReference type="EMBL" id="PDUG01000002">
    <property type="protein sequence ID" value="PIC44627.1"/>
    <property type="molecule type" value="Genomic_DNA"/>
</dbReference>